<dbReference type="Gene3D" id="3.40.605.10">
    <property type="entry name" value="Aldehyde Dehydrogenase, Chain A, domain 1"/>
    <property type="match status" value="1"/>
</dbReference>
<proteinExistence type="predicted"/>
<evidence type="ECO:0000313" key="3">
    <source>
        <dbReference type="Proteomes" id="UP000254429"/>
    </source>
</evidence>
<sequence>MILRGGKETCRTNAATVAVIQDALKSCGLPAGAVQAIDNPDRALVSEMLRMDKYIDMLIRVVGWFA</sequence>
<dbReference type="InterPro" id="IPR016162">
    <property type="entry name" value="Ald_DH_N"/>
</dbReference>
<dbReference type="EC" id="1.2.1.41" evidence="2"/>
<dbReference type="InterPro" id="IPR016161">
    <property type="entry name" value="Ald_DH/histidinol_DH"/>
</dbReference>
<evidence type="ECO:0000313" key="2">
    <source>
        <dbReference type="EMBL" id="STM40544.1"/>
    </source>
</evidence>
<protein>
    <submittedName>
        <fullName evidence="2">Gamma-glutamyl phosphate reductase</fullName>
        <ecNumber evidence="2">1.2.1.41</ecNumber>
    </submittedName>
</protein>
<dbReference type="SUPFAM" id="SSF53720">
    <property type="entry name" value="ALDH-like"/>
    <property type="match status" value="1"/>
</dbReference>
<gene>
    <name evidence="2" type="primary">proA_2</name>
    <name evidence="2" type="ORF">NCTC8500_04398</name>
</gene>
<dbReference type="EMBL" id="UGFG01000001">
    <property type="protein sequence ID" value="STM40544.1"/>
    <property type="molecule type" value="Genomic_DNA"/>
</dbReference>
<dbReference type="AlphaFoldDB" id="A0A377DWP7"/>
<reference evidence="2 3" key="1">
    <citation type="submission" date="2018-06" db="EMBL/GenBank/DDBJ databases">
        <authorList>
            <consortium name="Pathogen Informatics"/>
            <person name="Doyle S."/>
        </authorList>
    </citation>
    <scope>NUCLEOTIDE SEQUENCE [LARGE SCALE GENOMIC DNA]</scope>
    <source>
        <strain evidence="2 3">NCTC8500</strain>
    </source>
</reference>
<evidence type="ECO:0000256" key="1">
    <source>
        <dbReference type="ARBA" id="ARBA00023002"/>
    </source>
</evidence>
<dbReference type="Proteomes" id="UP000254429">
    <property type="component" value="Unassembled WGS sequence"/>
</dbReference>
<organism evidence="2 3">
    <name type="scientific">Escherichia coli</name>
    <dbReference type="NCBI Taxonomy" id="562"/>
    <lineage>
        <taxon>Bacteria</taxon>
        <taxon>Pseudomonadati</taxon>
        <taxon>Pseudomonadota</taxon>
        <taxon>Gammaproteobacteria</taxon>
        <taxon>Enterobacterales</taxon>
        <taxon>Enterobacteriaceae</taxon>
        <taxon>Escherichia</taxon>
    </lineage>
</organism>
<name>A0A377DWP7_ECOLX</name>
<keyword evidence="1 2" id="KW-0560">Oxidoreductase</keyword>
<dbReference type="GO" id="GO:0004350">
    <property type="term" value="F:glutamate-5-semialdehyde dehydrogenase activity"/>
    <property type="evidence" value="ECO:0007669"/>
    <property type="project" value="UniProtKB-EC"/>
</dbReference>
<accession>A0A377DWP7</accession>